<dbReference type="Pfam" id="PF02254">
    <property type="entry name" value="TrkA_N"/>
    <property type="match status" value="1"/>
</dbReference>
<keyword evidence="2" id="KW-1133">Transmembrane helix</keyword>
<reference evidence="7" key="2">
    <citation type="submission" date="2016-11" db="EMBL/GenBank/DDBJ databases">
        <authorList>
            <person name="Varghese N."/>
            <person name="Submissions S."/>
        </authorList>
    </citation>
    <scope>NUCLEOTIDE SEQUENCE [LARGE SCALE GENOMIC DNA]</scope>
    <source>
        <strain evidence="7">DX253</strain>
    </source>
</reference>
<dbReference type="Gene3D" id="3.40.50.720">
    <property type="entry name" value="NAD(P)-binding Rossmann-like Domain"/>
    <property type="match status" value="1"/>
</dbReference>
<dbReference type="GO" id="GO:0006813">
    <property type="term" value="P:potassium ion transport"/>
    <property type="evidence" value="ECO:0007669"/>
    <property type="project" value="InterPro"/>
</dbReference>
<sequence length="195" mass="21323">MKATSIPLGAFVHRTLLRRLLRPVAAFAFLVVAGVAGFSMVHGVGVVDALFWLLDPTSIELHFQTHEGPETLVKSYAIVVLSGLVVVGLWIGETVVSATFGGQIHEELRHMQMQREIDRLEDHIVICGYGTFGKTIAARLDADRDVVVIETKETGCQRATDDGFSVVNGDARRESRGTRRGVGSGRPERDTRTDP</sequence>
<dbReference type="InterPro" id="IPR003148">
    <property type="entry name" value="RCK_N"/>
</dbReference>
<organism evidence="4 6">
    <name type="scientific">Haladaptatus paucihalophilus DX253</name>
    <dbReference type="NCBI Taxonomy" id="797209"/>
    <lineage>
        <taxon>Archaea</taxon>
        <taxon>Methanobacteriati</taxon>
        <taxon>Methanobacteriota</taxon>
        <taxon>Stenosarchaea group</taxon>
        <taxon>Halobacteria</taxon>
        <taxon>Halobacteriales</taxon>
        <taxon>Haladaptataceae</taxon>
        <taxon>Haladaptatus</taxon>
    </lineage>
</organism>
<gene>
    <name evidence="5" type="ORF">SAMN05444342_1686</name>
    <name evidence="4" type="ORF">ZOD2009_21787</name>
</gene>
<dbReference type="eggNOG" id="arCOG01958">
    <property type="taxonomic scope" value="Archaea"/>
</dbReference>
<dbReference type="SUPFAM" id="SSF51735">
    <property type="entry name" value="NAD(P)-binding Rossmann-fold domains"/>
    <property type="match status" value="1"/>
</dbReference>
<evidence type="ECO:0000313" key="6">
    <source>
        <dbReference type="Proteomes" id="UP000003751"/>
    </source>
</evidence>
<dbReference type="Proteomes" id="UP000184203">
    <property type="component" value="Unassembled WGS sequence"/>
</dbReference>
<dbReference type="EMBL" id="AEMG01000030">
    <property type="protein sequence ID" value="EFW89857.1"/>
    <property type="molecule type" value="Genomic_DNA"/>
</dbReference>
<feature type="compositionally biased region" description="Basic and acidic residues" evidence="1">
    <location>
        <begin position="186"/>
        <end position="195"/>
    </location>
</feature>
<dbReference type="EMBL" id="FRAN01000002">
    <property type="protein sequence ID" value="SHK56306.1"/>
    <property type="molecule type" value="Genomic_DNA"/>
</dbReference>
<dbReference type="AlphaFoldDB" id="E7QZW3"/>
<dbReference type="PATRIC" id="fig|797209.4.peg.4274"/>
<dbReference type="OrthoDB" id="43518at2157"/>
<keyword evidence="7" id="KW-1185">Reference proteome</keyword>
<proteinExistence type="predicted"/>
<name>E7QZW3_HALPU</name>
<evidence type="ECO:0000313" key="7">
    <source>
        <dbReference type="Proteomes" id="UP000184203"/>
    </source>
</evidence>
<dbReference type="STRING" id="797209.GCA_000376445_01416"/>
<evidence type="ECO:0000256" key="2">
    <source>
        <dbReference type="SAM" id="Phobius"/>
    </source>
</evidence>
<keyword evidence="2" id="KW-0812">Transmembrane</keyword>
<dbReference type="InterPro" id="IPR050721">
    <property type="entry name" value="Trk_Ktr_HKT_K-transport"/>
</dbReference>
<evidence type="ECO:0000256" key="1">
    <source>
        <dbReference type="SAM" id="MobiDB-lite"/>
    </source>
</evidence>
<keyword evidence="2" id="KW-0472">Membrane</keyword>
<protein>
    <submittedName>
        <fullName evidence="4">TrkA-N domain protein</fullName>
    </submittedName>
    <submittedName>
        <fullName evidence="5">TrkA-N domain-containing protein</fullName>
    </submittedName>
</protein>
<evidence type="ECO:0000313" key="4">
    <source>
        <dbReference type="EMBL" id="EFW89857.1"/>
    </source>
</evidence>
<reference evidence="5" key="3">
    <citation type="submission" date="2016-11" db="EMBL/GenBank/DDBJ databases">
        <authorList>
            <person name="Jaros S."/>
            <person name="Januszkiewicz K."/>
            <person name="Wedrychowicz H."/>
        </authorList>
    </citation>
    <scope>NUCLEOTIDE SEQUENCE [LARGE SCALE GENOMIC DNA]</scope>
    <source>
        <strain evidence="5">DX253</strain>
    </source>
</reference>
<feature type="transmembrane region" description="Helical" evidence="2">
    <location>
        <begin position="73"/>
        <end position="91"/>
    </location>
</feature>
<evidence type="ECO:0000313" key="5">
    <source>
        <dbReference type="EMBL" id="SHK56306.1"/>
    </source>
</evidence>
<reference evidence="4 6" key="1">
    <citation type="journal article" date="2014" name="ISME J.">
        <title>Trehalose/2-sulfotrehalose biosynthesis and glycine-betaine uptake are widely spread mechanisms for osmoadaptation in the Halobacteriales.</title>
        <authorList>
            <person name="Youssef N.H."/>
            <person name="Savage-Ashlock K.N."/>
            <person name="McCully A.L."/>
            <person name="Luedtke B."/>
            <person name="Shaw E.I."/>
            <person name="Hoff W.D."/>
            <person name="Elshahed M.S."/>
        </authorList>
    </citation>
    <scope>NUCLEOTIDE SEQUENCE [LARGE SCALE GENOMIC DNA]</scope>
    <source>
        <strain evidence="4 6">DX253</strain>
    </source>
</reference>
<evidence type="ECO:0000259" key="3">
    <source>
        <dbReference type="Pfam" id="PF02254"/>
    </source>
</evidence>
<feature type="domain" description="RCK N-terminal" evidence="3">
    <location>
        <begin position="124"/>
        <end position="174"/>
    </location>
</feature>
<feature type="transmembrane region" description="Helical" evidence="2">
    <location>
        <begin position="24"/>
        <end position="53"/>
    </location>
</feature>
<accession>E7QZW3</accession>
<dbReference type="Proteomes" id="UP000003751">
    <property type="component" value="Unassembled WGS sequence"/>
</dbReference>
<feature type="region of interest" description="Disordered" evidence="1">
    <location>
        <begin position="160"/>
        <end position="195"/>
    </location>
</feature>
<dbReference type="InterPro" id="IPR036291">
    <property type="entry name" value="NAD(P)-bd_dom_sf"/>
</dbReference>
<dbReference type="PANTHER" id="PTHR43833">
    <property type="entry name" value="POTASSIUM CHANNEL PROTEIN 2-RELATED-RELATED"/>
    <property type="match status" value="1"/>
</dbReference>